<keyword evidence="1" id="KW-1133">Transmembrane helix</keyword>
<dbReference type="EMBL" id="BMDW01000010">
    <property type="protein sequence ID" value="GGA49130.1"/>
    <property type="molecule type" value="Genomic_DNA"/>
</dbReference>
<feature type="domain" description="TadE-like" evidence="2">
    <location>
        <begin position="20"/>
        <end position="61"/>
    </location>
</feature>
<comment type="caution">
    <text evidence="3">The sequence shown here is derived from an EMBL/GenBank/DDBJ whole genome shotgun (WGS) entry which is preliminary data.</text>
</comment>
<dbReference type="RefSeq" id="WP_188446899.1">
    <property type="nucleotide sequence ID" value="NZ_BMDW01000010.1"/>
</dbReference>
<reference evidence="4" key="1">
    <citation type="journal article" date="2019" name="Int. J. Syst. Evol. Microbiol.">
        <title>The Global Catalogue of Microorganisms (GCM) 10K type strain sequencing project: providing services to taxonomists for standard genome sequencing and annotation.</title>
        <authorList>
            <consortium name="The Broad Institute Genomics Platform"/>
            <consortium name="The Broad Institute Genome Sequencing Center for Infectious Disease"/>
            <person name="Wu L."/>
            <person name="Ma J."/>
        </authorList>
    </citation>
    <scope>NUCLEOTIDE SEQUENCE [LARGE SCALE GENOMIC DNA]</scope>
    <source>
        <strain evidence="4">CGMCC 1.10106</strain>
    </source>
</reference>
<dbReference type="Proteomes" id="UP000618591">
    <property type="component" value="Unassembled WGS sequence"/>
</dbReference>
<protein>
    <recommendedName>
        <fullName evidence="2">TadE-like domain-containing protein</fullName>
    </recommendedName>
</protein>
<dbReference type="InterPro" id="IPR012495">
    <property type="entry name" value="TadE-like_dom"/>
</dbReference>
<name>A0ABQ1GS92_9SPHN</name>
<evidence type="ECO:0000313" key="3">
    <source>
        <dbReference type="EMBL" id="GGA49130.1"/>
    </source>
</evidence>
<sequence length="181" mass="19845">MIVFATKPRWLGRFAREERGVALLEFAFVLPFLVLLFLGGFQLMDAISAYRKVGNTVRTLADLTTQNTTMTATQADEILNASQQVMAPYSPSSASLRISQIQVDAAGRATISWSRALNGTAYANGTVVTMPTGLATASTYYIFSEINYTYTPRLASTLIGTIPLTQTIYMSPRNSEFVAYN</sequence>
<keyword evidence="1" id="KW-0812">Transmembrane</keyword>
<evidence type="ECO:0000256" key="1">
    <source>
        <dbReference type="SAM" id="Phobius"/>
    </source>
</evidence>
<organism evidence="3 4">
    <name type="scientific">Sphingomonas psychrolutea</name>
    <dbReference type="NCBI Taxonomy" id="1259676"/>
    <lineage>
        <taxon>Bacteria</taxon>
        <taxon>Pseudomonadati</taxon>
        <taxon>Pseudomonadota</taxon>
        <taxon>Alphaproteobacteria</taxon>
        <taxon>Sphingomonadales</taxon>
        <taxon>Sphingomonadaceae</taxon>
        <taxon>Sphingomonas</taxon>
    </lineage>
</organism>
<feature type="transmembrane region" description="Helical" evidence="1">
    <location>
        <begin position="21"/>
        <end position="44"/>
    </location>
</feature>
<evidence type="ECO:0000259" key="2">
    <source>
        <dbReference type="Pfam" id="PF07811"/>
    </source>
</evidence>
<proteinExistence type="predicted"/>
<keyword evidence="1" id="KW-0472">Membrane</keyword>
<gene>
    <name evidence="3" type="ORF">GCM10011395_19310</name>
</gene>
<accession>A0ABQ1GS92</accession>
<evidence type="ECO:0000313" key="4">
    <source>
        <dbReference type="Proteomes" id="UP000618591"/>
    </source>
</evidence>
<dbReference type="Pfam" id="PF07811">
    <property type="entry name" value="TadE"/>
    <property type="match status" value="1"/>
</dbReference>
<keyword evidence="4" id="KW-1185">Reference proteome</keyword>